<organism evidence="1 2">
    <name type="scientific">Akanthomyces lecanii RCEF 1005</name>
    <dbReference type="NCBI Taxonomy" id="1081108"/>
    <lineage>
        <taxon>Eukaryota</taxon>
        <taxon>Fungi</taxon>
        <taxon>Dikarya</taxon>
        <taxon>Ascomycota</taxon>
        <taxon>Pezizomycotina</taxon>
        <taxon>Sordariomycetes</taxon>
        <taxon>Hypocreomycetidae</taxon>
        <taxon>Hypocreales</taxon>
        <taxon>Cordycipitaceae</taxon>
        <taxon>Akanthomyces</taxon>
        <taxon>Cordyceps confragosa</taxon>
    </lineage>
</organism>
<keyword evidence="2" id="KW-1185">Reference proteome</keyword>
<comment type="caution">
    <text evidence="1">The sequence shown here is derived from an EMBL/GenBank/DDBJ whole genome shotgun (WGS) entry which is preliminary data.</text>
</comment>
<sequence>MHQNELSPGGKTRQQIRHDYCDDVDDRLQYRKSAPIYKQYLAYKSADEASGAAANAYKRDKSTSTPTKHKGLAALAGAAVDALTRSAALRKQFNTDHRDLMWLKGQEDGHNYFQKDTQAELDAYRALVRYHDAAMQGVSVYRPIPPLRGFTEKRPKIWKHWS</sequence>
<evidence type="ECO:0000313" key="2">
    <source>
        <dbReference type="Proteomes" id="UP000076881"/>
    </source>
</evidence>
<name>A0A168AX83_CORDF</name>
<accession>A0A168AX83</accession>
<protein>
    <submittedName>
        <fullName evidence="1">Uncharacterized protein</fullName>
    </submittedName>
</protein>
<dbReference type="AlphaFoldDB" id="A0A168AX83"/>
<evidence type="ECO:0000313" key="1">
    <source>
        <dbReference type="EMBL" id="OAA69310.1"/>
    </source>
</evidence>
<gene>
    <name evidence="1" type="ORF">LEL_10186</name>
</gene>
<dbReference type="Proteomes" id="UP000076881">
    <property type="component" value="Unassembled WGS sequence"/>
</dbReference>
<reference evidence="1 2" key="1">
    <citation type="journal article" date="2016" name="Genome Biol. Evol.">
        <title>Divergent and convergent evolution of fungal pathogenicity.</title>
        <authorList>
            <person name="Shang Y."/>
            <person name="Xiao G."/>
            <person name="Zheng P."/>
            <person name="Cen K."/>
            <person name="Zhan S."/>
            <person name="Wang C."/>
        </authorList>
    </citation>
    <scope>NUCLEOTIDE SEQUENCE [LARGE SCALE GENOMIC DNA]</scope>
    <source>
        <strain evidence="1 2">RCEF 1005</strain>
    </source>
</reference>
<dbReference type="EMBL" id="AZHF01000011">
    <property type="protein sequence ID" value="OAA69310.1"/>
    <property type="molecule type" value="Genomic_DNA"/>
</dbReference>
<proteinExistence type="predicted"/>